<reference evidence="8 9" key="2">
    <citation type="journal article" date="2011" name="ISME J.">
        <title>RNA-seq reveals cooperative metabolic interactions between two termite-gut spirochete species in co-culture.</title>
        <authorList>
            <person name="Rosenthal A.Z."/>
            <person name="Matson E.G."/>
            <person name="Eldar A."/>
            <person name="Leadbetter J.R."/>
        </authorList>
    </citation>
    <scope>NUCLEOTIDE SEQUENCE [LARGE SCALE GENOMIC DNA]</scope>
    <source>
        <strain evidence="9">ATCC BAA-888 / DSM 13862 / ZAS-9</strain>
    </source>
</reference>
<gene>
    <name evidence="8" type="ordered locus">TREAZ_3509</name>
</gene>
<keyword evidence="6" id="KW-1133">Transmembrane helix</keyword>
<evidence type="ECO:0000256" key="5">
    <source>
        <dbReference type="ARBA" id="ARBA00022692"/>
    </source>
</evidence>
<dbReference type="OrthoDB" id="9759185at2"/>
<dbReference type="Pfam" id="PF01312">
    <property type="entry name" value="Bac_export_2"/>
    <property type="match status" value="1"/>
</dbReference>
<dbReference type="STRING" id="545695.TREAZ_3509"/>
<dbReference type="InterPro" id="IPR042193">
    <property type="entry name" value="FHIPEP_3"/>
</dbReference>
<dbReference type="eggNOG" id="COG1298">
    <property type="taxonomic scope" value="Bacteria"/>
</dbReference>
<dbReference type="Gene3D" id="3.40.30.60">
    <property type="entry name" value="FHIPEP family, domain 1"/>
    <property type="match status" value="1"/>
</dbReference>
<evidence type="ECO:0000256" key="7">
    <source>
        <dbReference type="ARBA" id="ARBA00023136"/>
    </source>
</evidence>
<keyword evidence="8" id="KW-0282">Flagellum</keyword>
<dbReference type="PANTHER" id="PTHR30161">
    <property type="entry name" value="FLAGELLAR EXPORT PROTEIN, MEMBRANE FLHA SUBUNIT-RELATED"/>
    <property type="match status" value="1"/>
</dbReference>
<dbReference type="InterPro" id="IPR006135">
    <property type="entry name" value="T3SS_substrate_exporter"/>
</dbReference>
<dbReference type="Gene3D" id="3.40.1690.10">
    <property type="entry name" value="secretion proteins EscU"/>
    <property type="match status" value="1"/>
</dbReference>
<name>F5Y7C4_LEAAZ</name>
<keyword evidence="7" id="KW-0472">Membrane</keyword>
<dbReference type="RefSeq" id="WP_015712067.1">
    <property type="nucleotide sequence ID" value="NC_015577.1"/>
</dbReference>
<evidence type="ECO:0000256" key="6">
    <source>
        <dbReference type="ARBA" id="ARBA00022989"/>
    </source>
</evidence>
<evidence type="ECO:0000256" key="3">
    <source>
        <dbReference type="ARBA" id="ARBA00010690"/>
    </source>
</evidence>
<dbReference type="PANTHER" id="PTHR30161:SF1">
    <property type="entry name" value="FLAGELLAR BIOSYNTHESIS PROTEIN FLHA-RELATED"/>
    <property type="match status" value="1"/>
</dbReference>
<proteinExistence type="inferred from homology"/>
<evidence type="ECO:0000313" key="9">
    <source>
        <dbReference type="Proteomes" id="UP000009222"/>
    </source>
</evidence>
<dbReference type="InterPro" id="IPR042194">
    <property type="entry name" value="FHIPEP_1"/>
</dbReference>
<dbReference type="Proteomes" id="UP000009222">
    <property type="component" value="Chromosome"/>
</dbReference>
<evidence type="ECO:0000256" key="1">
    <source>
        <dbReference type="ARBA" id="ARBA00004651"/>
    </source>
</evidence>
<keyword evidence="8" id="KW-0966">Cell projection</keyword>
<dbReference type="GO" id="GO:0009306">
    <property type="term" value="P:protein secretion"/>
    <property type="evidence" value="ECO:0007669"/>
    <property type="project" value="InterPro"/>
</dbReference>
<evidence type="ECO:0000256" key="2">
    <source>
        <dbReference type="ARBA" id="ARBA00008835"/>
    </source>
</evidence>
<sequence length="442" mass="49367">MGDELDSTQETLKALEPYISACDAFVASSEGYITGLRYDDDFMFAPLIIVMEQGPMAEAISGFAKKTGLPIIDNVMLARNLFSYGKLGQPVPELCYREIMAAFSRLKLKKVPLSVRNRRIKPIKRPRLLTIEMGQTLWDFLGIEGFPQGDADAMADSLAAPLNKIRKRLCRLMGFVVPRIRVSRNPRLNRGEYRILLKGLEAGRRQLDLDWYGSDGLGFNAELIHGAARIVAAAIVRHVDEIALKRAPDFLGRDEVQQILDTAEAKYPVVTGEVKNLLSLGSIRDILRGLLSEQVSIRHMPAILETLADWGSFGPAPNDVIIEQIRQSLKRQICLDYAGDGQVLRVLTLETNLEQSFADRLLPKENETPASDDWLDIFSPAIKGMEDKGLPPIILCSPMARSWLKEITRKKFPNLAVLSYIEIPPDINVEPVGEIRLEEGAF</sequence>
<dbReference type="Pfam" id="PF00771">
    <property type="entry name" value="FHIPEP"/>
    <property type="match status" value="2"/>
</dbReference>
<dbReference type="InterPro" id="IPR042196">
    <property type="entry name" value="FHIPEP_4"/>
</dbReference>
<dbReference type="InParanoid" id="F5Y7C4"/>
<organism evidence="8 9">
    <name type="scientific">Leadbettera azotonutricia (strain ATCC BAA-888 / DSM 13862 / ZAS-9)</name>
    <name type="common">Treponema azotonutricium</name>
    <dbReference type="NCBI Taxonomy" id="545695"/>
    <lineage>
        <taxon>Bacteria</taxon>
        <taxon>Pseudomonadati</taxon>
        <taxon>Spirochaetota</taxon>
        <taxon>Spirochaetia</taxon>
        <taxon>Spirochaetales</taxon>
        <taxon>Breznakiellaceae</taxon>
        <taxon>Leadbettera</taxon>
    </lineage>
</organism>
<evidence type="ECO:0000256" key="4">
    <source>
        <dbReference type="ARBA" id="ARBA00022475"/>
    </source>
</evidence>
<evidence type="ECO:0000313" key="8">
    <source>
        <dbReference type="EMBL" id="AEF81780.1"/>
    </source>
</evidence>
<dbReference type="AlphaFoldDB" id="F5Y7C4"/>
<dbReference type="GO" id="GO:0044780">
    <property type="term" value="P:bacterial-type flagellum assembly"/>
    <property type="evidence" value="ECO:0007669"/>
    <property type="project" value="TreeGrafter"/>
</dbReference>
<dbReference type="HOGENOM" id="CLU_619537_0_0_12"/>
<accession>F5Y7C4</accession>
<dbReference type="InterPro" id="IPR001712">
    <property type="entry name" value="T3SS_FHIPEP"/>
</dbReference>
<comment type="similarity">
    <text evidence="2">Belongs to the FHIPEP (flagella/HR/invasion proteins export pore) family.</text>
</comment>
<protein>
    <submittedName>
        <fullName evidence="8">Flagellar biosynthesis protein</fullName>
    </submittedName>
</protein>
<dbReference type="KEGG" id="taz:TREAZ_3509"/>
<dbReference type="Gene3D" id="3.40.50.12790">
    <property type="entry name" value="FHIPEP family, domain 4"/>
    <property type="match status" value="1"/>
</dbReference>
<reference evidence="9" key="1">
    <citation type="submission" date="2009-12" db="EMBL/GenBank/DDBJ databases">
        <title>Complete sequence of Treponema azotonutricium strain ZAS-9.</title>
        <authorList>
            <person name="Tetu S.G."/>
            <person name="Matson E."/>
            <person name="Ren Q."/>
            <person name="Seshadri R."/>
            <person name="Elbourne L."/>
            <person name="Hassan K.A."/>
            <person name="Durkin A."/>
            <person name="Radune D."/>
            <person name="Mohamoud Y."/>
            <person name="Shay R."/>
            <person name="Jin S."/>
            <person name="Zhang X."/>
            <person name="Lucey K."/>
            <person name="Ballor N.R."/>
            <person name="Ottesen E."/>
            <person name="Rosenthal R."/>
            <person name="Allen A."/>
            <person name="Leadbetter J.R."/>
            <person name="Paulsen I.T."/>
        </authorList>
    </citation>
    <scope>NUCLEOTIDE SEQUENCE [LARGE SCALE GENOMIC DNA]</scope>
    <source>
        <strain evidence="9">ATCC BAA-888 / DSM 13862 / ZAS-9</strain>
    </source>
</reference>
<dbReference type="SUPFAM" id="SSF160544">
    <property type="entry name" value="EscU C-terminal domain-like"/>
    <property type="match status" value="1"/>
</dbReference>
<keyword evidence="4" id="KW-1003">Cell membrane</keyword>
<comment type="subcellular location">
    <subcellularLocation>
        <location evidence="1">Cell membrane</location>
        <topology evidence="1">Multi-pass membrane protein</topology>
    </subcellularLocation>
</comment>
<dbReference type="InterPro" id="IPR029025">
    <property type="entry name" value="T3SS_substrate_exporter_C"/>
</dbReference>
<dbReference type="EMBL" id="CP001841">
    <property type="protein sequence ID" value="AEF81780.1"/>
    <property type="molecule type" value="Genomic_DNA"/>
</dbReference>
<dbReference type="GO" id="GO:0005886">
    <property type="term" value="C:plasma membrane"/>
    <property type="evidence" value="ECO:0007669"/>
    <property type="project" value="UniProtKB-SubCell"/>
</dbReference>
<comment type="similarity">
    <text evidence="3">Belongs to the type III secretion exporter family.</text>
</comment>
<dbReference type="Gene3D" id="1.10.8.540">
    <property type="entry name" value="FHIPEP family, domain 3"/>
    <property type="match status" value="1"/>
</dbReference>
<keyword evidence="5" id="KW-0812">Transmembrane</keyword>
<keyword evidence="9" id="KW-1185">Reference proteome</keyword>
<keyword evidence="8" id="KW-0969">Cilium</keyword>